<protein>
    <submittedName>
        <fullName evidence="2">Uncharacterized protein</fullName>
    </submittedName>
</protein>
<feature type="chain" id="PRO_5017934214" evidence="1">
    <location>
        <begin position="17"/>
        <end position="146"/>
    </location>
</feature>
<name>A0A3N4JYH5_9PEZI</name>
<proteinExistence type="predicted"/>
<organism evidence="2 3">
    <name type="scientific">Choiromyces venosus 120613-1</name>
    <dbReference type="NCBI Taxonomy" id="1336337"/>
    <lineage>
        <taxon>Eukaryota</taxon>
        <taxon>Fungi</taxon>
        <taxon>Dikarya</taxon>
        <taxon>Ascomycota</taxon>
        <taxon>Pezizomycotina</taxon>
        <taxon>Pezizomycetes</taxon>
        <taxon>Pezizales</taxon>
        <taxon>Tuberaceae</taxon>
        <taxon>Choiromyces</taxon>
    </lineage>
</organism>
<feature type="signal peptide" evidence="1">
    <location>
        <begin position="1"/>
        <end position="16"/>
    </location>
</feature>
<dbReference type="EMBL" id="ML120363">
    <property type="protein sequence ID" value="RPB03287.1"/>
    <property type="molecule type" value="Genomic_DNA"/>
</dbReference>
<evidence type="ECO:0000256" key="1">
    <source>
        <dbReference type="SAM" id="SignalP"/>
    </source>
</evidence>
<gene>
    <name evidence="2" type="ORF">L873DRAFT_1787096</name>
</gene>
<sequence>MCYHAVLIFSCGHVLFSDLAVLRCKYQNELIRKAKSLGVQLEVQKHELLNRLANGCTARVRSPDARNLEHQRRPCDDCLLARMQAIMDQMEFDRLFDFHHKGLREKLGELRNLIRTVEKETSDRYYTGQERKPIITVKASGVVLNY</sequence>
<dbReference type="AlphaFoldDB" id="A0A3N4JYH5"/>
<accession>A0A3N4JYH5</accession>
<evidence type="ECO:0000313" key="2">
    <source>
        <dbReference type="EMBL" id="RPB03287.1"/>
    </source>
</evidence>
<keyword evidence="3" id="KW-1185">Reference proteome</keyword>
<keyword evidence="1" id="KW-0732">Signal</keyword>
<evidence type="ECO:0000313" key="3">
    <source>
        <dbReference type="Proteomes" id="UP000276215"/>
    </source>
</evidence>
<dbReference type="OrthoDB" id="10354092at2759"/>
<dbReference type="Proteomes" id="UP000276215">
    <property type="component" value="Unassembled WGS sequence"/>
</dbReference>
<reference evidence="2 3" key="1">
    <citation type="journal article" date="2018" name="Nat. Ecol. Evol.">
        <title>Pezizomycetes genomes reveal the molecular basis of ectomycorrhizal truffle lifestyle.</title>
        <authorList>
            <person name="Murat C."/>
            <person name="Payen T."/>
            <person name="Noel B."/>
            <person name="Kuo A."/>
            <person name="Morin E."/>
            <person name="Chen J."/>
            <person name="Kohler A."/>
            <person name="Krizsan K."/>
            <person name="Balestrini R."/>
            <person name="Da Silva C."/>
            <person name="Montanini B."/>
            <person name="Hainaut M."/>
            <person name="Levati E."/>
            <person name="Barry K.W."/>
            <person name="Belfiori B."/>
            <person name="Cichocki N."/>
            <person name="Clum A."/>
            <person name="Dockter R.B."/>
            <person name="Fauchery L."/>
            <person name="Guy J."/>
            <person name="Iotti M."/>
            <person name="Le Tacon F."/>
            <person name="Lindquist E.A."/>
            <person name="Lipzen A."/>
            <person name="Malagnac F."/>
            <person name="Mello A."/>
            <person name="Molinier V."/>
            <person name="Miyauchi S."/>
            <person name="Poulain J."/>
            <person name="Riccioni C."/>
            <person name="Rubini A."/>
            <person name="Sitrit Y."/>
            <person name="Splivallo R."/>
            <person name="Traeger S."/>
            <person name="Wang M."/>
            <person name="Zifcakova L."/>
            <person name="Wipf D."/>
            <person name="Zambonelli A."/>
            <person name="Paolocci F."/>
            <person name="Nowrousian M."/>
            <person name="Ottonello S."/>
            <person name="Baldrian P."/>
            <person name="Spatafora J.W."/>
            <person name="Henrissat B."/>
            <person name="Nagy L.G."/>
            <person name="Aury J.M."/>
            <person name="Wincker P."/>
            <person name="Grigoriev I.V."/>
            <person name="Bonfante P."/>
            <person name="Martin F.M."/>
        </authorList>
    </citation>
    <scope>NUCLEOTIDE SEQUENCE [LARGE SCALE GENOMIC DNA]</scope>
    <source>
        <strain evidence="2 3">120613-1</strain>
    </source>
</reference>